<keyword evidence="1" id="KW-0472">Membrane</keyword>
<evidence type="ECO:0000313" key="3">
    <source>
        <dbReference type="EMBL" id="KAH0546634.1"/>
    </source>
</evidence>
<comment type="caution">
    <text evidence="3">The sequence shown here is derived from an EMBL/GenBank/DDBJ whole genome shotgun (WGS) entry which is preliminary data.</text>
</comment>
<name>A0AAV7I5W5_COTGL</name>
<evidence type="ECO:0000313" key="4">
    <source>
        <dbReference type="Proteomes" id="UP000826195"/>
    </source>
</evidence>
<dbReference type="AlphaFoldDB" id="A0AAV7I5W5"/>
<keyword evidence="1" id="KW-0812">Transmembrane</keyword>
<reference evidence="3 4" key="1">
    <citation type="journal article" date="2021" name="J. Hered.">
        <title>A chromosome-level genome assembly of the parasitoid wasp, Cotesia glomerata (Hymenoptera: Braconidae).</title>
        <authorList>
            <person name="Pinto B.J."/>
            <person name="Weis J.J."/>
            <person name="Gamble T."/>
            <person name="Ode P.J."/>
            <person name="Paul R."/>
            <person name="Zaspel J.M."/>
        </authorList>
    </citation>
    <scope>NUCLEOTIDE SEQUENCE [LARGE SCALE GENOMIC DNA]</scope>
    <source>
        <strain evidence="3">CgM1</strain>
    </source>
</reference>
<proteinExistence type="predicted"/>
<protein>
    <submittedName>
        <fullName evidence="3">Uncharacterized protein</fullName>
    </submittedName>
</protein>
<evidence type="ECO:0000256" key="1">
    <source>
        <dbReference type="SAM" id="Phobius"/>
    </source>
</evidence>
<dbReference type="Proteomes" id="UP000826195">
    <property type="component" value="Unassembled WGS sequence"/>
</dbReference>
<feature type="chain" id="PRO_5043664194" evidence="2">
    <location>
        <begin position="20"/>
        <end position="210"/>
    </location>
</feature>
<feature type="transmembrane region" description="Helical" evidence="1">
    <location>
        <begin position="186"/>
        <end position="205"/>
    </location>
</feature>
<organism evidence="3 4">
    <name type="scientific">Cotesia glomerata</name>
    <name type="common">Lepidopteran parasitic wasp</name>
    <name type="synonym">Apanteles glomeratus</name>
    <dbReference type="NCBI Taxonomy" id="32391"/>
    <lineage>
        <taxon>Eukaryota</taxon>
        <taxon>Metazoa</taxon>
        <taxon>Ecdysozoa</taxon>
        <taxon>Arthropoda</taxon>
        <taxon>Hexapoda</taxon>
        <taxon>Insecta</taxon>
        <taxon>Pterygota</taxon>
        <taxon>Neoptera</taxon>
        <taxon>Endopterygota</taxon>
        <taxon>Hymenoptera</taxon>
        <taxon>Apocrita</taxon>
        <taxon>Ichneumonoidea</taxon>
        <taxon>Braconidae</taxon>
        <taxon>Microgastrinae</taxon>
        <taxon>Cotesia</taxon>
    </lineage>
</organism>
<accession>A0AAV7I5W5</accession>
<feature type="signal peptide" evidence="2">
    <location>
        <begin position="1"/>
        <end position="19"/>
    </location>
</feature>
<keyword evidence="1" id="KW-1133">Transmembrane helix</keyword>
<keyword evidence="2" id="KW-0732">Signal</keyword>
<dbReference type="EMBL" id="JAHXZJ010002237">
    <property type="protein sequence ID" value="KAH0546634.1"/>
    <property type="molecule type" value="Genomic_DNA"/>
</dbReference>
<evidence type="ECO:0000256" key="2">
    <source>
        <dbReference type="SAM" id="SignalP"/>
    </source>
</evidence>
<keyword evidence="4" id="KW-1185">Reference proteome</keyword>
<gene>
    <name evidence="3" type="ORF">KQX54_012601</name>
</gene>
<sequence>MKSLTIFCFLSVLVSLVTGEELQDDYKVTIFGPSLQNLTMVCTNNEQCNAQFKDSQCSNGKCYCRNSEKSDTVPFLCTLDNAINITTKNFGVIGRKCEDDADCGFEKSHCNKTHQCCCTPGFTEDTRKHKCLIVVKNINGSCKDNMQCLASFLHSTCKDNQCTCENGFYFDQTLNQCALSSDADSIFSMSATTIILLVFSSLICFQSKIN</sequence>